<gene>
    <name evidence="2" type="primary">ATP8</name>
</gene>
<keyword evidence="1" id="KW-1133">Transmembrane helix</keyword>
<sequence length="50" mass="6201">MPQMKPMLWTIMMMMTLTMIMMTIITNFFTTLQMTNKHKVKKIKTMKWKW</sequence>
<organism evidence="2">
    <name type="scientific">Andrena labiata</name>
    <dbReference type="NCBI Taxonomy" id="1431441"/>
    <lineage>
        <taxon>Eukaryota</taxon>
        <taxon>Metazoa</taxon>
        <taxon>Ecdysozoa</taxon>
        <taxon>Arthropoda</taxon>
        <taxon>Hexapoda</taxon>
        <taxon>Insecta</taxon>
        <taxon>Pterygota</taxon>
        <taxon>Neoptera</taxon>
        <taxon>Endopterygota</taxon>
        <taxon>Hymenoptera</taxon>
        <taxon>Apocrita</taxon>
        <taxon>Aculeata</taxon>
        <taxon>Apoidea</taxon>
        <taxon>Anthophila</taxon>
        <taxon>Andrenidae</taxon>
        <taxon>Andreninae</taxon>
        <taxon>Andrena</taxon>
        <taxon>Poecilandrena</taxon>
    </lineage>
</organism>
<proteinExistence type="predicted"/>
<geneLocation type="mitochondrion" evidence="2"/>
<protein>
    <submittedName>
        <fullName evidence="2">ATP synthase F0 subunit 8</fullName>
    </submittedName>
</protein>
<dbReference type="EMBL" id="KT164613">
    <property type="protein sequence ID" value="ALO64399.1"/>
    <property type="molecule type" value="Genomic_DNA"/>
</dbReference>
<dbReference type="AlphaFoldDB" id="A0A0S2LT69"/>
<keyword evidence="2" id="KW-0496">Mitochondrion</keyword>
<name>A0A0S2LT69_9HYME</name>
<keyword evidence="1" id="KW-0472">Membrane</keyword>
<feature type="transmembrane region" description="Helical" evidence="1">
    <location>
        <begin position="6"/>
        <end position="29"/>
    </location>
</feature>
<evidence type="ECO:0000313" key="2">
    <source>
        <dbReference type="EMBL" id="ALO64399.1"/>
    </source>
</evidence>
<accession>A0A0S2LT69</accession>
<evidence type="ECO:0000256" key="1">
    <source>
        <dbReference type="SAM" id="Phobius"/>
    </source>
</evidence>
<keyword evidence="1" id="KW-0812">Transmembrane</keyword>
<reference evidence="2" key="1">
    <citation type="submission" date="2015-06" db="EMBL/GenBank/DDBJ databases">
        <title>High-throughput detection of wild bee species with mitogenome skimming and resequencing (mt-S/R).</title>
        <authorList>
            <person name="Tang M."/>
            <person name="Hardman C."/>
            <person name="Ji Y."/>
            <person name="Meng G."/>
            <person name="Liu S."/>
            <person name="Tan M."/>
            <person name="Yang S."/>
            <person name="Yang C."/>
            <person name="Moss E."/>
            <person name="Nevard T."/>
            <person name="Potts S.G."/>
            <person name="Zhou X."/>
            <person name="Yu D.W."/>
        </authorList>
    </citation>
    <scope>NUCLEOTIDE SEQUENCE</scope>
</reference>